<dbReference type="AlphaFoldDB" id="A0A5B8S439"/>
<dbReference type="RefSeq" id="WP_147089940.1">
    <property type="nucleotide sequence ID" value="NZ_BAABJD010000001.1"/>
</dbReference>
<protein>
    <recommendedName>
        <fullName evidence="4">Terminase</fullName>
    </recommendedName>
</protein>
<feature type="coiled-coil region" evidence="1">
    <location>
        <begin position="124"/>
        <end position="151"/>
    </location>
</feature>
<gene>
    <name evidence="2" type="ORF">FRF71_07010</name>
</gene>
<dbReference type="EMBL" id="CP042345">
    <property type="protein sequence ID" value="QEA15908.1"/>
    <property type="molecule type" value="Genomic_DNA"/>
</dbReference>
<organism evidence="2 3">
    <name type="scientific">Novosphingobium ginsenosidimutans</name>
    <dbReference type="NCBI Taxonomy" id="1176536"/>
    <lineage>
        <taxon>Bacteria</taxon>
        <taxon>Pseudomonadati</taxon>
        <taxon>Pseudomonadota</taxon>
        <taxon>Alphaproteobacteria</taxon>
        <taxon>Sphingomonadales</taxon>
        <taxon>Sphingomonadaceae</taxon>
        <taxon>Novosphingobium</taxon>
    </lineage>
</organism>
<reference evidence="2 3" key="1">
    <citation type="journal article" date="2013" name="J. Microbiol. Biotechnol.">
        <title>Novosphingobium ginsenosidimutans sp. nov., with the ability to convert ginsenoside.</title>
        <authorList>
            <person name="Kim J.K."/>
            <person name="He D."/>
            <person name="Liu Q.M."/>
            <person name="Park H.Y."/>
            <person name="Jung M.S."/>
            <person name="Yoon M.H."/>
            <person name="Kim S.C."/>
            <person name="Im W.T."/>
        </authorList>
    </citation>
    <scope>NUCLEOTIDE SEQUENCE [LARGE SCALE GENOMIC DNA]</scope>
    <source>
        <strain evidence="2 3">FW-6</strain>
    </source>
</reference>
<keyword evidence="1" id="KW-0175">Coiled coil</keyword>
<evidence type="ECO:0000256" key="1">
    <source>
        <dbReference type="SAM" id="Coils"/>
    </source>
</evidence>
<dbReference type="Proteomes" id="UP000321172">
    <property type="component" value="Chromosome"/>
</dbReference>
<keyword evidence="3" id="KW-1185">Reference proteome</keyword>
<evidence type="ECO:0000313" key="2">
    <source>
        <dbReference type="EMBL" id="QEA15908.1"/>
    </source>
</evidence>
<sequence length="152" mass="17016">MPDKPKSGAAPLRKLRLTDWSRLFLAELAATSNVSAAARKAGVCTSTAYEARRQSAEFNRAWQRALCEGYDLLEMDLLRRLREGEVKPAAGAKRGVRTYDNAAALRLLAAHRDSTAKYRAVRTREESDAIIQSINAKLEKMRQRRLAAEGRE</sequence>
<dbReference type="OrthoDB" id="8480631at2"/>
<proteinExistence type="predicted"/>
<name>A0A5B8S439_9SPHN</name>
<dbReference type="KEGG" id="ngf:FRF71_07010"/>
<accession>A0A5B8S439</accession>
<evidence type="ECO:0008006" key="4">
    <source>
        <dbReference type="Google" id="ProtNLM"/>
    </source>
</evidence>
<evidence type="ECO:0000313" key="3">
    <source>
        <dbReference type="Proteomes" id="UP000321172"/>
    </source>
</evidence>